<dbReference type="InterPro" id="IPR000397">
    <property type="entry name" value="Heat_shock_Hsp33"/>
</dbReference>
<dbReference type="InterPro" id="IPR016153">
    <property type="entry name" value="Heat_shock_Hsp33_N"/>
</dbReference>
<name>A0ABQ7H345_DUNSA</name>
<comment type="caution">
    <text evidence="6">The sequence shown here is derived from an EMBL/GenBank/DDBJ whole genome shotgun (WGS) entry which is preliminary data.</text>
</comment>
<evidence type="ECO:0000256" key="4">
    <source>
        <dbReference type="ARBA" id="ARBA00023186"/>
    </source>
</evidence>
<keyword evidence="5" id="KW-0676">Redox-active center</keyword>
<dbReference type="SUPFAM" id="SSF64397">
    <property type="entry name" value="Hsp33 domain"/>
    <property type="match status" value="1"/>
</dbReference>
<evidence type="ECO:0000256" key="3">
    <source>
        <dbReference type="ARBA" id="ARBA00023157"/>
    </source>
</evidence>
<evidence type="ECO:0000313" key="7">
    <source>
        <dbReference type="Proteomes" id="UP000815325"/>
    </source>
</evidence>
<evidence type="ECO:0000256" key="1">
    <source>
        <dbReference type="ARBA" id="ARBA00022490"/>
    </source>
</evidence>
<proteinExistence type="inferred from homology"/>
<keyword evidence="4" id="KW-0143">Chaperone</keyword>
<dbReference type="Pfam" id="PF01430">
    <property type="entry name" value="HSP33"/>
    <property type="match status" value="1"/>
</dbReference>
<organism evidence="6 7">
    <name type="scientific">Dunaliella salina</name>
    <name type="common">Green alga</name>
    <name type="synonym">Protococcus salinus</name>
    <dbReference type="NCBI Taxonomy" id="3046"/>
    <lineage>
        <taxon>Eukaryota</taxon>
        <taxon>Viridiplantae</taxon>
        <taxon>Chlorophyta</taxon>
        <taxon>core chlorophytes</taxon>
        <taxon>Chlorophyceae</taxon>
        <taxon>CS clade</taxon>
        <taxon>Chlamydomonadales</taxon>
        <taxon>Dunaliellaceae</taxon>
        <taxon>Dunaliella</taxon>
    </lineage>
</organism>
<protein>
    <submittedName>
        <fullName evidence="6">Hsp33 protein-domain-containing protein</fullName>
    </submittedName>
</protein>
<sequence>MLARKTAISPSCFPSSAPHLRAVPRLARVRSMPVSYQDAASTQPQDVLIRSLSGLGEVAVLVVNGTHLVTDAASRHKTAPTATAALGRALLGTLLMGSFRKEDEAIQVTFRGNGPLGNVMCIADTKGQVKGKVDNPSADPPLYPDGKLAVGDAVGTGVLAIVRSHPLEPTPYTGIVPIVSGEIADDLANYLVDSEQTNTALGLGVSLNREAQVKSAGGFLISILPFCSEETLERLEQNLSTMPTVSTMLNQGMSAQDISDRILEGLGTAPGSTSVVPRYGPCEEESLKERMMRAVAMLGEEEVADIQAQIGKIEVTCEFCQTQMQFSEESIMQKIREMRGAPDEVSPEDVKRMA</sequence>
<dbReference type="PANTHER" id="PTHR30111">
    <property type="entry name" value="33 KDA CHAPERONIN"/>
    <property type="match status" value="1"/>
</dbReference>
<dbReference type="HAMAP" id="MF_00117">
    <property type="entry name" value="HslO"/>
    <property type="match status" value="1"/>
</dbReference>
<dbReference type="InterPro" id="IPR016154">
    <property type="entry name" value="Heat_shock_Hsp33_C"/>
</dbReference>
<dbReference type="Gene3D" id="3.90.1280.10">
    <property type="entry name" value="HSP33 redox switch-like"/>
    <property type="match status" value="1"/>
</dbReference>
<keyword evidence="7" id="KW-1185">Reference proteome</keyword>
<dbReference type="CDD" id="cd00498">
    <property type="entry name" value="Hsp33"/>
    <property type="match status" value="1"/>
</dbReference>
<evidence type="ECO:0000256" key="2">
    <source>
        <dbReference type="ARBA" id="ARBA00022833"/>
    </source>
</evidence>
<dbReference type="Gene3D" id="3.55.30.10">
    <property type="entry name" value="Hsp33 domain"/>
    <property type="match status" value="1"/>
</dbReference>
<dbReference type="NCBIfam" id="NF001033">
    <property type="entry name" value="PRK00114.1"/>
    <property type="match status" value="1"/>
</dbReference>
<dbReference type="EMBL" id="MU069489">
    <property type="protein sequence ID" value="KAF5841293.1"/>
    <property type="molecule type" value="Genomic_DNA"/>
</dbReference>
<keyword evidence="1" id="KW-0963">Cytoplasm</keyword>
<dbReference type="PIRSF" id="PIRSF005261">
    <property type="entry name" value="Heat_shock_Hsp33"/>
    <property type="match status" value="1"/>
</dbReference>
<evidence type="ECO:0000313" key="6">
    <source>
        <dbReference type="EMBL" id="KAF5841293.1"/>
    </source>
</evidence>
<gene>
    <name evidence="6" type="ORF">DUNSADRAFT_13566</name>
</gene>
<evidence type="ECO:0000256" key="5">
    <source>
        <dbReference type="ARBA" id="ARBA00023284"/>
    </source>
</evidence>
<keyword evidence="2" id="KW-0862">Zinc</keyword>
<accession>A0ABQ7H345</accession>
<keyword evidence="3" id="KW-1015">Disulfide bond</keyword>
<dbReference type="Proteomes" id="UP000815325">
    <property type="component" value="Unassembled WGS sequence"/>
</dbReference>
<dbReference type="PANTHER" id="PTHR30111:SF1">
    <property type="entry name" value="33 KDA CHAPERONIN"/>
    <property type="match status" value="1"/>
</dbReference>
<dbReference type="SUPFAM" id="SSF118352">
    <property type="entry name" value="HSP33 redox switch-like"/>
    <property type="match status" value="1"/>
</dbReference>
<reference evidence="6" key="1">
    <citation type="submission" date="2017-08" db="EMBL/GenBank/DDBJ databases">
        <authorList>
            <person name="Polle J.E."/>
            <person name="Barry K."/>
            <person name="Cushman J."/>
            <person name="Schmutz J."/>
            <person name="Tran D."/>
            <person name="Hathwaick L.T."/>
            <person name="Yim W.C."/>
            <person name="Jenkins J."/>
            <person name="Mckie-Krisberg Z.M."/>
            <person name="Prochnik S."/>
            <person name="Lindquist E."/>
            <person name="Dockter R.B."/>
            <person name="Adam C."/>
            <person name="Molina H."/>
            <person name="Bunkerborg J."/>
            <person name="Jin E."/>
            <person name="Buchheim M."/>
            <person name="Magnuson J."/>
        </authorList>
    </citation>
    <scope>NUCLEOTIDE SEQUENCE</scope>
    <source>
        <strain evidence="6">CCAP 19/18</strain>
    </source>
</reference>